<keyword evidence="2" id="KW-1185">Reference proteome</keyword>
<dbReference type="Proteomes" id="UP001139485">
    <property type="component" value="Unassembled WGS sequence"/>
</dbReference>
<sequence>MDLVRGEDGRVDVRRTADAMAQAQIAAGVWPWWARWRLSRSNLMMTAILVSLEDSHEPPAERS</sequence>
<dbReference type="AlphaFoldDB" id="A0A9X2D5E0"/>
<accession>A0A9X2D5E0</accession>
<dbReference type="RefSeq" id="WP_250826026.1">
    <property type="nucleotide sequence ID" value="NZ_JAMOIL010000001.1"/>
</dbReference>
<evidence type="ECO:0000313" key="1">
    <source>
        <dbReference type="EMBL" id="MCM0619142.1"/>
    </source>
</evidence>
<dbReference type="EMBL" id="JAMOIL010000001">
    <property type="protein sequence ID" value="MCM0619142.1"/>
    <property type="molecule type" value="Genomic_DNA"/>
</dbReference>
<protein>
    <submittedName>
        <fullName evidence="1">Uncharacterized protein</fullName>
    </submittedName>
</protein>
<organism evidence="1 2">
    <name type="scientific">Nocardioides bruguierae</name>
    <dbReference type="NCBI Taxonomy" id="2945102"/>
    <lineage>
        <taxon>Bacteria</taxon>
        <taxon>Bacillati</taxon>
        <taxon>Actinomycetota</taxon>
        <taxon>Actinomycetes</taxon>
        <taxon>Propionibacteriales</taxon>
        <taxon>Nocardioidaceae</taxon>
        <taxon>Nocardioides</taxon>
    </lineage>
</organism>
<reference evidence="1" key="1">
    <citation type="submission" date="2022-05" db="EMBL/GenBank/DDBJ databases">
        <authorList>
            <person name="Tuo L."/>
        </authorList>
    </citation>
    <scope>NUCLEOTIDE SEQUENCE</scope>
    <source>
        <strain evidence="1">BSK12Z-4</strain>
    </source>
</reference>
<gene>
    <name evidence="1" type="ORF">M8330_02385</name>
</gene>
<comment type="caution">
    <text evidence="1">The sequence shown here is derived from an EMBL/GenBank/DDBJ whole genome shotgun (WGS) entry which is preliminary data.</text>
</comment>
<proteinExistence type="predicted"/>
<name>A0A9X2D5E0_9ACTN</name>
<evidence type="ECO:0000313" key="2">
    <source>
        <dbReference type="Proteomes" id="UP001139485"/>
    </source>
</evidence>